<protein>
    <submittedName>
        <fullName evidence="1">Uncharacterized protein</fullName>
    </submittedName>
</protein>
<proteinExistence type="predicted"/>
<accession>A0A7Y9KYV6</accession>
<name>A0A7Y9KYV6_9ACTN</name>
<sequence length="31" mass="3085">MADGSRPDAVYAETVAARVAAALDLAGPLRG</sequence>
<comment type="caution">
    <text evidence="1">The sequence shown here is derived from an EMBL/GenBank/DDBJ whole genome shotgun (WGS) entry which is preliminary data.</text>
</comment>
<reference evidence="1 2" key="1">
    <citation type="submission" date="2020-07" db="EMBL/GenBank/DDBJ databases">
        <title>Sequencing the genomes of 1000 actinobacteria strains.</title>
        <authorList>
            <person name="Klenk H.-P."/>
        </authorList>
    </citation>
    <scope>NUCLEOTIDE SEQUENCE [LARGE SCALE GENOMIC DNA]</scope>
    <source>
        <strain evidence="1 2">DSM 41455</strain>
    </source>
</reference>
<evidence type="ECO:0000313" key="1">
    <source>
        <dbReference type="EMBL" id="NYE42283.1"/>
    </source>
</evidence>
<dbReference type="AlphaFoldDB" id="A0A7Y9KYV6"/>
<gene>
    <name evidence="1" type="ORF">HEB29_003294</name>
</gene>
<dbReference type="EMBL" id="JACCCF010000001">
    <property type="protein sequence ID" value="NYE42283.1"/>
    <property type="molecule type" value="Genomic_DNA"/>
</dbReference>
<organism evidence="1 2">
    <name type="scientific">Streptomyces fulvorobeus</name>
    <dbReference type="NCBI Taxonomy" id="284028"/>
    <lineage>
        <taxon>Bacteria</taxon>
        <taxon>Bacillati</taxon>
        <taxon>Actinomycetota</taxon>
        <taxon>Actinomycetes</taxon>
        <taxon>Kitasatosporales</taxon>
        <taxon>Streptomycetaceae</taxon>
        <taxon>Streptomyces</taxon>
    </lineage>
</organism>
<evidence type="ECO:0000313" key="2">
    <source>
        <dbReference type="Proteomes" id="UP000530403"/>
    </source>
</evidence>
<dbReference type="Proteomes" id="UP000530403">
    <property type="component" value="Unassembled WGS sequence"/>
</dbReference>